<evidence type="ECO:0000259" key="3">
    <source>
        <dbReference type="Pfam" id="PF08338"/>
    </source>
</evidence>
<dbReference type="NCBIfam" id="TIGR01777">
    <property type="entry name" value="yfcH"/>
    <property type="match status" value="1"/>
</dbReference>
<dbReference type="InterPro" id="IPR013549">
    <property type="entry name" value="DUF1731"/>
</dbReference>
<dbReference type="EMBL" id="JBHUHR010000015">
    <property type="protein sequence ID" value="MFD2034055.1"/>
    <property type="molecule type" value="Genomic_DNA"/>
</dbReference>
<dbReference type="PANTHER" id="PTHR11092">
    <property type="entry name" value="SUGAR NUCLEOTIDE EPIMERASE RELATED"/>
    <property type="match status" value="1"/>
</dbReference>
<dbReference type="InterPro" id="IPR036291">
    <property type="entry name" value="NAD(P)-bd_dom_sf"/>
</dbReference>
<feature type="domain" description="NAD-dependent epimerase/dehydratase" evidence="2">
    <location>
        <begin position="4"/>
        <end position="220"/>
    </location>
</feature>
<feature type="domain" description="DUF1731" evidence="3">
    <location>
        <begin position="249"/>
        <end position="293"/>
    </location>
</feature>
<comment type="similarity">
    <text evidence="1">Belongs to the NAD(P)-dependent epimerase/dehydratase family. SDR39U1 subfamily.</text>
</comment>
<dbReference type="InterPro" id="IPR010099">
    <property type="entry name" value="SDR39U1"/>
</dbReference>
<proteinExistence type="inferred from homology"/>
<name>A0ABW4VKK4_9BACT</name>
<evidence type="ECO:0000313" key="4">
    <source>
        <dbReference type="EMBL" id="MFD2034055.1"/>
    </source>
</evidence>
<dbReference type="Pfam" id="PF08338">
    <property type="entry name" value="DUF1731"/>
    <property type="match status" value="1"/>
</dbReference>
<reference evidence="5" key="1">
    <citation type="journal article" date="2019" name="Int. J. Syst. Evol. Microbiol.">
        <title>The Global Catalogue of Microorganisms (GCM) 10K type strain sequencing project: providing services to taxonomists for standard genome sequencing and annotation.</title>
        <authorList>
            <consortium name="The Broad Institute Genomics Platform"/>
            <consortium name="The Broad Institute Genome Sequencing Center for Infectious Disease"/>
            <person name="Wu L."/>
            <person name="Ma J."/>
        </authorList>
    </citation>
    <scope>NUCLEOTIDE SEQUENCE [LARGE SCALE GENOMIC DNA]</scope>
    <source>
        <strain evidence="5">CGMCC 1.15180</strain>
    </source>
</reference>
<dbReference type="SUPFAM" id="SSF51735">
    <property type="entry name" value="NAD(P)-binding Rossmann-fold domains"/>
    <property type="match status" value="1"/>
</dbReference>
<protein>
    <submittedName>
        <fullName evidence="4">TIGR01777 family oxidoreductase</fullName>
    </submittedName>
</protein>
<evidence type="ECO:0000256" key="1">
    <source>
        <dbReference type="ARBA" id="ARBA00009353"/>
    </source>
</evidence>
<accession>A0ABW4VKK4</accession>
<dbReference type="RefSeq" id="WP_376883899.1">
    <property type="nucleotide sequence ID" value="NZ_JBHUHR010000015.1"/>
</dbReference>
<gene>
    <name evidence="4" type="ORF">ACFSKL_04590</name>
</gene>
<sequence length="303" mass="32873">MKKVLITGGSGLVGKRITTHLETKGHEVAWLSRSPDKYRQKSFFWDVDAMKIDENAIEWADTIIHLAGEGVAESRWTAKRKQAILHSRTHSTQLLADTISRSKEKPSTFVAASAVGIYGSDTADTQINEGSLAGNDFLAQVVSAWENETQKLEGLGLRTVILRIGIVLSESGGALMEMLKPPIAAPLGSGNQWMSWIQIEDLARMFVFATESEGVTGVFNAVGPQPVTNRNLTENAAKKIRKPFVSIGVPGFILKIILGEMAQIVLGGSKVSSKKIEAAGFKFRYPTLEEALDKTFLKGGGSD</sequence>
<dbReference type="Proteomes" id="UP001597361">
    <property type="component" value="Unassembled WGS sequence"/>
</dbReference>
<dbReference type="PANTHER" id="PTHR11092:SF0">
    <property type="entry name" value="EPIMERASE FAMILY PROTEIN SDR39U1"/>
    <property type="match status" value="1"/>
</dbReference>
<keyword evidence="5" id="KW-1185">Reference proteome</keyword>
<evidence type="ECO:0000313" key="5">
    <source>
        <dbReference type="Proteomes" id="UP001597361"/>
    </source>
</evidence>
<dbReference type="Gene3D" id="3.40.50.720">
    <property type="entry name" value="NAD(P)-binding Rossmann-like Domain"/>
    <property type="match status" value="1"/>
</dbReference>
<comment type="caution">
    <text evidence="4">The sequence shown here is derived from an EMBL/GenBank/DDBJ whole genome shotgun (WGS) entry which is preliminary data.</text>
</comment>
<organism evidence="4 5">
    <name type="scientific">Belliella marina</name>
    <dbReference type="NCBI Taxonomy" id="1644146"/>
    <lineage>
        <taxon>Bacteria</taxon>
        <taxon>Pseudomonadati</taxon>
        <taxon>Bacteroidota</taxon>
        <taxon>Cytophagia</taxon>
        <taxon>Cytophagales</taxon>
        <taxon>Cyclobacteriaceae</taxon>
        <taxon>Belliella</taxon>
    </lineage>
</organism>
<evidence type="ECO:0000259" key="2">
    <source>
        <dbReference type="Pfam" id="PF01370"/>
    </source>
</evidence>
<dbReference type="InterPro" id="IPR001509">
    <property type="entry name" value="Epimerase_deHydtase"/>
</dbReference>
<dbReference type="Pfam" id="PF01370">
    <property type="entry name" value="Epimerase"/>
    <property type="match status" value="1"/>
</dbReference>